<proteinExistence type="inferred from homology"/>
<keyword evidence="7 8" id="KW-0472">Membrane</keyword>
<dbReference type="RefSeq" id="WP_106460033.1">
    <property type="nucleotide sequence ID" value="NZ_JBGMEF010000019.1"/>
</dbReference>
<evidence type="ECO:0000256" key="1">
    <source>
        <dbReference type="ARBA" id="ARBA00004127"/>
    </source>
</evidence>
<comment type="subcellular location">
    <subcellularLocation>
        <location evidence="8">Cell membrane</location>
        <topology evidence="8">Multi-pass membrane protein</topology>
    </subcellularLocation>
    <subcellularLocation>
        <location evidence="1">Endomembrane system</location>
        <topology evidence="1">Multi-pass membrane protein</topology>
    </subcellularLocation>
</comment>
<protein>
    <recommendedName>
        <fullName evidence="8">Ion-translocating oxidoreductase complex subunit A</fullName>
        <ecNumber evidence="8">7.-.-.-</ecNumber>
    </recommendedName>
    <alternativeName>
        <fullName evidence="8">Rnf electron transport complex subunit A</fullName>
    </alternativeName>
</protein>
<evidence type="ECO:0000313" key="9">
    <source>
        <dbReference type="EMBL" id="MFO3667364.1"/>
    </source>
</evidence>
<evidence type="ECO:0000256" key="7">
    <source>
        <dbReference type="ARBA" id="ARBA00023136"/>
    </source>
</evidence>
<feature type="transmembrane region" description="Helical" evidence="8">
    <location>
        <begin position="99"/>
        <end position="122"/>
    </location>
</feature>
<evidence type="ECO:0000256" key="8">
    <source>
        <dbReference type="HAMAP-Rule" id="MF_00459"/>
    </source>
</evidence>
<evidence type="ECO:0000256" key="5">
    <source>
        <dbReference type="ARBA" id="ARBA00022982"/>
    </source>
</evidence>
<feature type="transmembrane region" description="Helical" evidence="8">
    <location>
        <begin position="6"/>
        <end position="32"/>
    </location>
</feature>
<dbReference type="InterPro" id="IPR003667">
    <property type="entry name" value="NqrDE/RnfAE"/>
</dbReference>
<keyword evidence="5 8" id="KW-0249">Electron transport</keyword>
<comment type="subunit">
    <text evidence="8">The complex is composed of six subunits: RnfA, RnfB, RnfC, RnfD, RnfE and RnfG.</text>
</comment>
<evidence type="ECO:0000256" key="3">
    <source>
        <dbReference type="ARBA" id="ARBA00022692"/>
    </source>
</evidence>
<dbReference type="InterPro" id="IPR050133">
    <property type="entry name" value="NqrDE/RnfAE_oxidrdctase"/>
</dbReference>
<keyword evidence="4 8" id="KW-1278">Translocase</keyword>
<name>A0ABW9MDL5_9FIRM</name>
<accession>A0ABW9MDL5</accession>
<keyword evidence="6 8" id="KW-1133">Transmembrane helix</keyword>
<gene>
    <name evidence="8" type="primary">rnfA</name>
    <name evidence="9" type="ORF">ACCQ42_06220</name>
</gene>
<sequence>MLVELFKIIIATIFVSNYVLGQFLGICPTLGVTSKVETARGMGFAVIFVIVLATIITWFIQYYILEAFNVQYLQTVVFILVIATLVQSVETVMKKSMPALYGALGVYLPLITTNCVVLGVAIKTIDLSYNLVEATVYAFASSIGFMLAIMILAYLREKTEYNNVPESFKGAPLSLITLGLMAIAFMGFAGLA</sequence>
<feature type="transmembrane region" description="Helical" evidence="8">
    <location>
        <begin position="70"/>
        <end position="87"/>
    </location>
</feature>
<dbReference type="PANTHER" id="PTHR30335:SF0">
    <property type="entry name" value="ION-TRANSLOCATING OXIDOREDUCTASE COMPLEX SUBUNIT A"/>
    <property type="match status" value="1"/>
</dbReference>
<keyword evidence="8" id="KW-1003">Cell membrane</keyword>
<dbReference type="PIRSF" id="PIRSF006102">
    <property type="entry name" value="NQR_DE"/>
    <property type="match status" value="1"/>
</dbReference>
<dbReference type="InterPro" id="IPR011293">
    <property type="entry name" value="Ion_transpt_RnfA/RsxA"/>
</dbReference>
<comment type="function">
    <text evidence="8">Part of a membrane-bound complex that couples electron transfer with translocation of ions across the membrane.</text>
</comment>
<keyword evidence="10" id="KW-1185">Reference proteome</keyword>
<reference evidence="9 10" key="1">
    <citation type="journal article" date="2025" name="Anaerobe">
        <title>Description of Anaerococcus kampingiae sp. nov., Anaerococcus groningensis sp. nov., Anaerococcus martiniensis sp. nov., and Anaerococcus cruorum sp. nov., isolated from human clinical specimens.</title>
        <authorList>
            <person name="Boiten K.E."/>
            <person name="Meijer J."/>
            <person name="van Wezel E.M."/>
            <person name="Veloo A.C.M."/>
        </authorList>
    </citation>
    <scope>NUCLEOTIDE SEQUENCE [LARGE SCALE GENOMIC DNA]</scope>
    <source>
        <strain evidence="9 10">ENR0874</strain>
    </source>
</reference>
<evidence type="ECO:0000256" key="2">
    <source>
        <dbReference type="ARBA" id="ARBA00022448"/>
    </source>
</evidence>
<organism evidence="9 10">
    <name type="scientific">Anaerococcus kampingae</name>
    <dbReference type="NCBI Taxonomy" id="3115614"/>
    <lineage>
        <taxon>Bacteria</taxon>
        <taxon>Bacillati</taxon>
        <taxon>Bacillota</taxon>
        <taxon>Tissierellia</taxon>
        <taxon>Tissierellales</taxon>
        <taxon>Peptoniphilaceae</taxon>
        <taxon>Anaerococcus</taxon>
    </lineage>
</organism>
<feature type="transmembrane region" description="Helical" evidence="8">
    <location>
        <begin position="167"/>
        <end position="191"/>
    </location>
</feature>
<dbReference type="EC" id="7.-.-.-" evidence="8"/>
<keyword evidence="2 8" id="KW-0813">Transport</keyword>
<comment type="similarity">
    <text evidence="8">Belongs to the NqrDE/RnfAE family.</text>
</comment>
<dbReference type="Pfam" id="PF02508">
    <property type="entry name" value="Rnf-Nqr"/>
    <property type="match status" value="1"/>
</dbReference>
<evidence type="ECO:0000256" key="4">
    <source>
        <dbReference type="ARBA" id="ARBA00022967"/>
    </source>
</evidence>
<evidence type="ECO:0000313" key="10">
    <source>
        <dbReference type="Proteomes" id="UP001637994"/>
    </source>
</evidence>
<keyword evidence="3 8" id="KW-0812">Transmembrane</keyword>
<feature type="transmembrane region" description="Helical" evidence="8">
    <location>
        <begin position="44"/>
        <end position="64"/>
    </location>
</feature>
<comment type="caution">
    <text evidence="9">The sequence shown here is derived from an EMBL/GenBank/DDBJ whole genome shotgun (WGS) entry which is preliminary data.</text>
</comment>
<dbReference type="PANTHER" id="PTHR30335">
    <property type="entry name" value="INTEGRAL MEMBRANE PROTEIN OF SOXR-REDUCING COMPLEX"/>
    <property type="match status" value="1"/>
</dbReference>
<dbReference type="NCBIfam" id="TIGR01943">
    <property type="entry name" value="rnfA"/>
    <property type="match status" value="1"/>
</dbReference>
<feature type="transmembrane region" description="Helical" evidence="8">
    <location>
        <begin position="134"/>
        <end position="155"/>
    </location>
</feature>
<dbReference type="HAMAP" id="MF_00459">
    <property type="entry name" value="RsxA_RnfA"/>
    <property type="match status" value="1"/>
</dbReference>
<dbReference type="EMBL" id="JBGMEF010000019">
    <property type="protein sequence ID" value="MFO3667364.1"/>
    <property type="molecule type" value="Genomic_DNA"/>
</dbReference>
<evidence type="ECO:0000256" key="6">
    <source>
        <dbReference type="ARBA" id="ARBA00022989"/>
    </source>
</evidence>
<dbReference type="Proteomes" id="UP001637994">
    <property type="component" value="Unassembled WGS sequence"/>
</dbReference>